<dbReference type="PANTHER" id="PTHR35218:SF7">
    <property type="entry name" value="ENDONUCLEASE_EXONUCLEASE_PHOSPHATASE"/>
    <property type="match status" value="1"/>
</dbReference>
<dbReference type="PANTHER" id="PTHR35218">
    <property type="entry name" value="RNASE H DOMAIN-CONTAINING PROTEIN"/>
    <property type="match status" value="1"/>
</dbReference>
<gene>
    <name evidence="1" type="ORF">SHERM_19559</name>
</gene>
<proteinExistence type="predicted"/>
<dbReference type="Proteomes" id="UP001153555">
    <property type="component" value="Unassembled WGS sequence"/>
</dbReference>
<dbReference type="EMBL" id="CACSLK010021548">
    <property type="protein sequence ID" value="CAA0821868.1"/>
    <property type="molecule type" value="Genomic_DNA"/>
</dbReference>
<feature type="non-terminal residue" evidence="1">
    <location>
        <position position="1"/>
    </location>
</feature>
<evidence type="ECO:0000313" key="2">
    <source>
        <dbReference type="Proteomes" id="UP001153555"/>
    </source>
</evidence>
<dbReference type="OrthoDB" id="1741802at2759"/>
<sequence>SPSLQIIKSNGITTAICPVPEISSRPELGHVPATPMPPNHHNRPTTFPWQPRIWFRLATGRPRPMALLIVDMSITSITWNGRGLANRATLAYLRSLIRDHRLDFVGFIEPMIRTPDFDYYSRRLGFQSGVGNTSHKIFFFHSRDYTCRVLRDTDQVLHIELSASHLPEPIFHTLVYAKCNRVGRYDLWDTLREIAESMEGLPWMVSGDFNMFLHPDERVGGPTDRSGRCGTLLRL</sequence>
<dbReference type="InterPro" id="IPR036691">
    <property type="entry name" value="Endo/exonu/phosph_ase_sf"/>
</dbReference>
<dbReference type="AlphaFoldDB" id="A0A9N7N6U0"/>
<dbReference type="Gene3D" id="3.60.10.10">
    <property type="entry name" value="Endonuclease/exonuclease/phosphatase"/>
    <property type="match status" value="1"/>
</dbReference>
<dbReference type="SUPFAM" id="SSF56219">
    <property type="entry name" value="DNase I-like"/>
    <property type="match status" value="1"/>
</dbReference>
<accession>A0A9N7N6U0</accession>
<comment type="caution">
    <text evidence="1">The sequence shown here is derived from an EMBL/GenBank/DDBJ whole genome shotgun (WGS) entry which is preliminary data.</text>
</comment>
<keyword evidence="2" id="KW-1185">Reference proteome</keyword>
<evidence type="ECO:0008006" key="3">
    <source>
        <dbReference type="Google" id="ProtNLM"/>
    </source>
</evidence>
<name>A0A9N7N6U0_STRHE</name>
<protein>
    <recommendedName>
        <fullName evidence="3">Endonuclease/exonuclease/phosphatase domain-containing protein</fullName>
    </recommendedName>
</protein>
<feature type="non-terminal residue" evidence="1">
    <location>
        <position position="235"/>
    </location>
</feature>
<evidence type="ECO:0000313" key="1">
    <source>
        <dbReference type="EMBL" id="CAA0821868.1"/>
    </source>
</evidence>
<organism evidence="1 2">
    <name type="scientific">Striga hermonthica</name>
    <name type="common">Purple witchweed</name>
    <name type="synonym">Buchnera hermonthica</name>
    <dbReference type="NCBI Taxonomy" id="68872"/>
    <lineage>
        <taxon>Eukaryota</taxon>
        <taxon>Viridiplantae</taxon>
        <taxon>Streptophyta</taxon>
        <taxon>Embryophyta</taxon>
        <taxon>Tracheophyta</taxon>
        <taxon>Spermatophyta</taxon>
        <taxon>Magnoliopsida</taxon>
        <taxon>eudicotyledons</taxon>
        <taxon>Gunneridae</taxon>
        <taxon>Pentapetalae</taxon>
        <taxon>asterids</taxon>
        <taxon>lamiids</taxon>
        <taxon>Lamiales</taxon>
        <taxon>Orobanchaceae</taxon>
        <taxon>Buchnereae</taxon>
        <taxon>Striga</taxon>
    </lineage>
</organism>
<reference evidence="1" key="1">
    <citation type="submission" date="2019-12" db="EMBL/GenBank/DDBJ databases">
        <authorList>
            <person name="Scholes J."/>
        </authorList>
    </citation>
    <scope>NUCLEOTIDE SEQUENCE</scope>
</reference>